<dbReference type="PANTHER" id="PTHR33619">
    <property type="entry name" value="POLYSACCHARIDE EXPORT PROTEIN GFCE-RELATED"/>
    <property type="match status" value="1"/>
</dbReference>
<accession>A0A0X8JIF8</accession>
<dbReference type="InterPro" id="IPR049712">
    <property type="entry name" value="Poly_export"/>
</dbReference>
<keyword evidence="1 2" id="KW-0732">Signal</keyword>
<keyword evidence="5" id="KW-1185">Reference proteome</keyword>
<dbReference type="GO" id="GO:0015159">
    <property type="term" value="F:polysaccharide transmembrane transporter activity"/>
    <property type="evidence" value="ECO:0007669"/>
    <property type="project" value="InterPro"/>
</dbReference>
<feature type="chain" id="PRO_5007067438" evidence="2">
    <location>
        <begin position="27"/>
        <end position="521"/>
    </location>
</feature>
<dbReference type="Gene3D" id="3.10.560.10">
    <property type="entry name" value="Outer membrane lipoprotein wza domain like"/>
    <property type="match status" value="2"/>
</dbReference>
<evidence type="ECO:0000259" key="3">
    <source>
        <dbReference type="Pfam" id="PF02563"/>
    </source>
</evidence>
<dbReference type="KEGG" id="dfi:AXF13_03425"/>
<dbReference type="STRING" id="44742.AXF13_03425"/>
<dbReference type="Pfam" id="PF02563">
    <property type="entry name" value="Poly_export"/>
    <property type="match status" value="1"/>
</dbReference>
<dbReference type="RefSeq" id="WP_062251653.1">
    <property type="nucleotide sequence ID" value="NZ_CP014229.1"/>
</dbReference>
<feature type="signal peptide" evidence="2">
    <location>
        <begin position="1"/>
        <end position="26"/>
    </location>
</feature>
<proteinExistence type="predicted"/>
<gene>
    <name evidence="4" type="ORF">AXF13_03425</name>
</gene>
<feature type="domain" description="Polysaccharide export protein N-terminal" evidence="3">
    <location>
        <begin position="45"/>
        <end position="118"/>
    </location>
</feature>
<evidence type="ECO:0000313" key="4">
    <source>
        <dbReference type="EMBL" id="AMD89237.1"/>
    </source>
</evidence>
<dbReference type="PANTHER" id="PTHR33619:SF3">
    <property type="entry name" value="POLYSACCHARIDE EXPORT PROTEIN GFCE-RELATED"/>
    <property type="match status" value="1"/>
</dbReference>
<dbReference type="EMBL" id="CP014229">
    <property type="protein sequence ID" value="AMD89237.1"/>
    <property type="molecule type" value="Genomic_DNA"/>
</dbReference>
<name>A0A0X8JIF8_9BACT</name>
<reference evidence="5" key="1">
    <citation type="submission" date="2016-02" db="EMBL/GenBank/DDBJ databases">
        <authorList>
            <person name="Holder M.E."/>
            <person name="Ajami N.J."/>
            <person name="Petrosino J.F."/>
        </authorList>
    </citation>
    <scope>NUCLEOTIDE SEQUENCE [LARGE SCALE GENOMIC DNA]</scope>
    <source>
        <strain evidence="5">CCUG 45958</strain>
    </source>
</reference>
<dbReference type="Proteomes" id="UP000069241">
    <property type="component" value="Chromosome"/>
</dbReference>
<evidence type="ECO:0000256" key="1">
    <source>
        <dbReference type="ARBA" id="ARBA00022729"/>
    </source>
</evidence>
<evidence type="ECO:0000313" key="5">
    <source>
        <dbReference type="Proteomes" id="UP000069241"/>
    </source>
</evidence>
<sequence length="521" mass="55691">MLKSFRFVLVLLCVGLVCGTGPSARASDSVLPYGANLFQGNFAKSQENGAVAPGDRVVLRLWGGGLNVDGTFTVDAQGRIDLPEVGPLPVAGLAHDKLVDDLRSKLAATGHADTQVYVAPLDARPVSIFVTGGVAKPGRYAGSPNDPVLSFLDKAGGIDPVRGSYRAVNLIRDGKTINSLDLYPFARRGELPSVRLQEGDTLVVGDKGPTVTATGAVRNAARFEFLKGRATGAALMELAEPERRASHVALNGTRNGAPYSTYLPLKELRHLNLEDGDRVQFMADATGNTMMIEVQGAVRGTSRFPVRRGARLKDVQNFIAVEPGRANIKAMYIKRKSVAARQKKAIADSLRRLEETALTASSSSSEESQIRAKEAEMIAKFVERAKSVEPEGVVVLDNGADSGKLVLEDGDVIVIPGKSDVVLVSGEVMVPQAMLWNEDKDLRDYIKGAGGYSNRADRDHVLVMHQNGSVSQNGDAIRSGDQILVLPKVESKNMQAVKDISQVLMQVAVSTGAVLGLPFLQ</sequence>
<dbReference type="InterPro" id="IPR003715">
    <property type="entry name" value="Poly_export_N"/>
</dbReference>
<dbReference type="AlphaFoldDB" id="A0A0X8JIF8"/>
<organism evidence="4 5">
    <name type="scientific">Desulfovibrio fairfieldensis</name>
    <dbReference type="NCBI Taxonomy" id="44742"/>
    <lineage>
        <taxon>Bacteria</taxon>
        <taxon>Pseudomonadati</taxon>
        <taxon>Thermodesulfobacteriota</taxon>
        <taxon>Desulfovibrionia</taxon>
        <taxon>Desulfovibrionales</taxon>
        <taxon>Desulfovibrionaceae</taxon>
        <taxon>Desulfovibrio</taxon>
    </lineage>
</organism>
<protein>
    <submittedName>
        <fullName evidence="4">Capreomycidine hydroxylase</fullName>
    </submittedName>
</protein>
<evidence type="ECO:0000256" key="2">
    <source>
        <dbReference type="SAM" id="SignalP"/>
    </source>
</evidence>